<dbReference type="Pfam" id="PF07463">
    <property type="entry name" value="NUMOD4"/>
    <property type="match status" value="1"/>
</dbReference>
<dbReference type="Pfam" id="PF13392">
    <property type="entry name" value="HNH_3"/>
    <property type="match status" value="1"/>
</dbReference>
<gene>
    <name evidence="3" type="ORF">B4O85_04935</name>
</gene>
<reference evidence="3 4" key="1">
    <citation type="submission" date="2017-03" db="EMBL/GenBank/DDBJ databases">
        <title>Pseudomonas azotoformans: Salt tolerant bacteria having multiple plant growth promoting attributes.</title>
        <authorList>
            <person name="Srivastava A.K."/>
            <person name="Sharma A."/>
            <person name="Srivastava A.K."/>
            <person name="Jamali H."/>
            <person name="Yadav J."/>
            <person name="Srivastava R."/>
            <person name="Kashyap P.L."/>
            <person name="Chakdar H."/>
            <person name="Saxena A.K."/>
        </authorList>
    </citation>
    <scope>NUCLEOTIDE SEQUENCE [LARGE SCALE GENOMIC DNA]</scope>
    <source>
        <strain evidence="3 4">SC 14</strain>
    </source>
</reference>
<protein>
    <recommendedName>
        <fullName evidence="5">NUMOD4 domain-containing protein</fullName>
    </recommendedName>
</protein>
<evidence type="ECO:0000259" key="2">
    <source>
        <dbReference type="Pfam" id="PF13392"/>
    </source>
</evidence>
<dbReference type="InterPro" id="IPR010902">
    <property type="entry name" value="NUMOD4"/>
</dbReference>
<dbReference type="GO" id="GO:0016788">
    <property type="term" value="F:hydrolase activity, acting on ester bonds"/>
    <property type="evidence" value="ECO:0007669"/>
    <property type="project" value="InterPro"/>
</dbReference>
<dbReference type="Proteomes" id="UP000290481">
    <property type="component" value="Unassembled WGS sequence"/>
</dbReference>
<evidence type="ECO:0000259" key="1">
    <source>
        <dbReference type="Pfam" id="PF07463"/>
    </source>
</evidence>
<sequence length="254" mass="28152">MALDGRRKITGVADMTDEIWKAVVGFEGLYEVSSLGRVRSLPRVMRANYGPREYGGKILSPVVRKLDGYLIVSLYRNSKRYQRTVHAIVIESFKGPAPVGMQCCHNNGVRSDCRAENLRWGTSLENSGDKEVHGTALKGEKCGNAKLNEEQVVEILYSSEPHNIVGGRFGVSAELIGLIRNGKAWRHIERKPGMYARQAAAWIVDGISYSTLVQASEALGVAVHVLRYRCKGRHAKGKFYPPAEGCRFVECNPC</sequence>
<evidence type="ECO:0000313" key="4">
    <source>
        <dbReference type="Proteomes" id="UP000290481"/>
    </source>
</evidence>
<dbReference type="SUPFAM" id="SSF54060">
    <property type="entry name" value="His-Me finger endonucleases"/>
    <property type="match status" value="1"/>
</dbReference>
<accession>A0A4Q0HXQ9</accession>
<dbReference type="InterPro" id="IPR044925">
    <property type="entry name" value="His-Me_finger_sf"/>
</dbReference>
<evidence type="ECO:0008006" key="5">
    <source>
        <dbReference type="Google" id="ProtNLM"/>
    </source>
</evidence>
<name>A0A4Q0HXQ9_PSEAZ</name>
<dbReference type="InterPro" id="IPR003615">
    <property type="entry name" value="HNH_nuc"/>
</dbReference>
<proteinExistence type="predicted"/>
<feature type="domain" description="HNH nuclease" evidence="2">
    <location>
        <begin position="84"/>
        <end position="127"/>
    </location>
</feature>
<organism evidence="3 4">
    <name type="scientific">Pseudomonas azotoformans</name>
    <dbReference type="NCBI Taxonomy" id="47878"/>
    <lineage>
        <taxon>Bacteria</taxon>
        <taxon>Pseudomonadati</taxon>
        <taxon>Pseudomonadota</taxon>
        <taxon>Gammaproteobacteria</taxon>
        <taxon>Pseudomonadales</taxon>
        <taxon>Pseudomonadaceae</taxon>
        <taxon>Pseudomonas</taxon>
    </lineage>
</organism>
<dbReference type="Gene3D" id="3.90.75.20">
    <property type="match status" value="1"/>
</dbReference>
<dbReference type="AlphaFoldDB" id="A0A4Q0HXQ9"/>
<evidence type="ECO:0000313" key="3">
    <source>
        <dbReference type="EMBL" id="RXE54191.1"/>
    </source>
</evidence>
<dbReference type="EMBL" id="MZZJ01000002">
    <property type="protein sequence ID" value="RXE54191.1"/>
    <property type="molecule type" value="Genomic_DNA"/>
</dbReference>
<feature type="domain" description="NUMOD4" evidence="1">
    <location>
        <begin position="18"/>
        <end position="75"/>
    </location>
</feature>
<comment type="caution">
    <text evidence="3">The sequence shown here is derived from an EMBL/GenBank/DDBJ whole genome shotgun (WGS) entry which is preliminary data.</text>
</comment>